<feature type="region of interest" description="Disordered" evidence="1">
    <location>
        <begin position="25"/>
        <end position="61"/>
    </location>
</feature>
<dbReference type="PROSITE" id="PS51257">
    <property type="entry name" value="PROKAR_LIPOPROTEIN"/>
    <property type="match status" value="1"/>
</dbReference>
<accession>A0A4V0ZB11</accession>
<organism evidence="2 3">
    <name type="scientific">Janibacter limosus</name>
    <dbReference type="NCBI Taxonomy" id="53458"/>
    <lineage>
        <taxon>Bacteria</taxon>
        <taxon>Bacillati</taxon>
        <taxon>Actinomycetota</taxon>
        <taxon>Actinomycetes</taxon>
        <taxon>Micrococcales</taxon>
        <taxon>Intrasporangiaceae</taxon>
        <taxon>Janibacter</taxon>
    </lineage>
</organism>
<dbReference type="RefSeq" id="WP_130629599.1">
    <property type="nucleotide sequence ID" value="NZ_CP036164.1"/>
</dbReference>
<dbReference type="KEGG" id="jli:EXU32_09010"/>
<proteinExistence type="predicted"/>
<feature type="compositionally biased region" description="Low complexity" evidence="1">
    <location>
        <begin position="39"/>
        <end position="53"/>
    </location>
</feature>
<name>A0A4V0ZB11_9MICO</name>
<dbReference type="EMBL" id="CP036164">
    <property type="protein sequence ID" value="QBF46378.1"/>
    <property type="molecule type" value="Genomic_DNA"/>
</dbReference>
<feature type="region of interest" description="Disordered" evidence="1">
    <location>
        <begin position="82"/>
        <end position="105"/>
    </location>
</feature>
<evidence type="ECO:0008006" key="4">
    <source>
        <dbReference type="Google" id="ProtNLM"/>
    </source>
</evidence>
<dbReference type="OrthoDB" id="4216217at2"/>
<reference evidence="2 3" key="1">
    <citation type="submission" date="2019-02" db="EMBL/GenBank/DDBJ databases">
        <title>Genomic data mining of an Antarctic deep-sea actinobacterium, Janibacterlimosus P3-3-X1.</title>
        <authorList>
            <person name="Liao L."/>
            <person name="Chen B."/>
        </authorList>
    </citation>
    <scope>NUCLEOTIDE SEQUENCE [LARGE SCALE GENOMIC DNA]</scope>
    <source>
        <strain evidence="2 3">P3-3-X1</strain>
    </source>
</reference>
<gene>
    <name evidence="2" type="ORF">EXU32_09010</name>
</gene>
<evidence type="ECO:0000313" key="2">
    <source>
        <dbReference type="EMBL" id="QBF46378.1"/>
    </source>
</evidence>
<evidence type="ECO:0000256" key="1">
    <source>
        <dbReference type="SAM" id="MobiDB-lite"/>
    </source>
</evidence>
<dbReference type="Proteomes" id="UP000290408">
    <property type="component" value="Chromosome"/>
</dbReference>
<evidence type="ECO:0000313" key="3">
    <source>
        <dbReference type="Proteomes" id="UP000290408"/>
    </source>
</evidence>
<keyword evidence="3" id="KW-1185">Reference proteome</keyword>
<dbReference type="AlphaFoldDB" id="A0A4V0ZB11"/>
<protein>
    <recommendedName>
        <fullName evidence="4">Sensor domain-containing protein</fullName>
    </recommendedName>
</protein>
<sequence length="256" mass="26482">MTQFNGRLRVSTFVAALAVVGTLAGCSDAPPERAGTVNESASPVEPSAASSEASSEEVELDAVGRQLTDEQAKAALPAVSTLPTGWSVDPENTLNDESDDEDSKATIEPAECQAIMDGLSDQQKDEPTGKASRTYMAGMLGPFMGVEISSFADEVPDDVFTKTLDALTACPEFTSTEDGVDTTFKTSSLSFPNLGEESAAIRMAATADGMPVGLDMVFIRAGHTIVTVSTATVGAGSAGEAMEKVARATVTNLEKG</sequence>